<sequence length="1087" mass="113154">MAVTDWEPATEVEAAMRDALRADDQQLYFRILAGTDLFLPVSAQALAGEAPMGWGTWTTGGRTHVLAFTSPAAMRACLGADAGPSRRSPYADLAAAWPHHEWWLAVNPGLPVEGYLPAWFVSQLSRGDVRLPGRTMGARARLERVESLAAEQPGAGPADAWGQPQPPAAIGGVPDAPPARPATGQVPHPARAAHGPGAAPARTPGGQPTVPAPATRPEAVPADAGDPANGEPGPRPDPRDGGAGRPGPAWPIPPRRRLLAEGAGARSTGDEGPPNGHSSFFEPASGRSAAARAFRDNPLRSGERAAPPLRPGLGGQPFPRRRPAGQPGDDPTRAFRMDTDQARTPPVPGPGTNGSRPERPAEAPTQAFRAPGAEATEALPRRRPTPAPTPAEEPTQPLTDPAPRPVPAPTPVEEVAQQTPVSYAEPVSAPPAPRRGFSPIVIEGTVIESRDLPVSDEPAPAPAPRPAAPPVDTGRDEPPAGSDAPPHGTPGGPLTAPYGPEAEEPTVPVVPASGEPTRPISPAAGAVPPQRPAAPDAEGPTEPLDSLFADRSVDRAEPTMSLGSVDRAEPTVPLASPDRAEPTVSFGAQDRAESTVPLASPDPADPTVSLFADRPGAVDRADPTVPLASPDRADPTVSFGAQDRAESTVPLASPDRADPTVPLAPPDPAEPTVSLFADRSAVASADGGAAPVTSAAESATPADPATVVSPAPEPTPAAPVPNDLHPPVTSPVGEAYPLDEVYPVDGGAGEAVRAAPEPAVLPPPADPGFLPANEVEEELLDAAGVGSTDTFLSTLLLARVLLPVAPDSAPGSRPGDPGFVWRTEELDGERYVVVHTSPERLADHADAAVETVEVRFVQLIRRWPDEQWSFAVNPGTPVGAKLPGEQIVALANWAAEMGLGDDAEPEAATEPAPADTPRYVPTANDPTKPVVMQKAIAPSQLAYYLERGYDRVSGFVHRANELAHLTTPAQLHDALGLGYPDSPFARDAETIYVLRWPAYRPSLYRIPYGGQNEAAMRAMEGWVIERAPFRGNGFAPGESSDVVAEFKVDSARLPHGAQLWRLGADGSERVIAILDTDTLVWRQVGEP</sequence>
<gene>
    <name evidence="3" type="ORF">GA0070614_3604</name>
</gene>
<organism evidence="3 4">
    <name type="scientific">Micromonospora coxensis</name>
    <dbReference type="NCBI Taxonomy" id="356852"/>
    <lineage>
        <taxon>Bacteria</taxon>
        <taxon>Bacillati</taxon>
        <taxon>Actinomycetota</taxon>
        <taxon>Actinomycetes</taxon>
        <taxon>Micromonosporales</taxon>
        <taxon>Micromonosporaceae</taxon>
        <taxon>Micromonospora</taxon>
    </lineage>
</organism>
<accession>A0A1C5IXV7</accession>
<reference evidence="4" key="1">
    <citation type="submission" date="2016-06" db="EMBL/GenBank/DDBJ databases">
        <authorList>
            <person name="Varghese N."/>
            <person name="Submissions Spin"/>
        </authorList>
    </citation>
    <scope>NUCLEOTIDE SEQUENCE [LARGE SCALE GENOMIC DNA]</scope>
    <source>
        <strain evidence="4">DSM 45161</strain>
    </source>
</reference>
<feature type="domain" description="SseB protein N-terminal" evidence="2">
    <location>
        <begin position="13"/>
        <end position="119"/>
    </location>
</feature>
<evidence type="ECO:0000259" key="2">
    <source>
        <dbReference type="Pfam" id="PF07179"/>
    </source>
</evidence>
<evidence type="ECO:0000256" key="1">
    <source>
        <dbReference type="SAM" id="MobiDB-lite"/>
    </source>
</evidence>
<feature type="region of interest" description="Disordered" evidence="1">
    <location>
        <begin position="902"/>
        <end position="925"/>
    </location>
</feature>
<feature type="compositionally biased region" description="Basic and acidic residues" evidence="1">
    <location>
        <begin position="293"/>
        <end position="303"/>
    </location>
</feature>
<feature type="compositionally biased region" description="Pro residues" evidence="1">
    <location>
        <begin position="400"/>
        <end position="410"/>
    </location>
</feature>
<feature type="compositionally biased region" description="Pro residues" evidence="1">
    <location>
        <begin position="459"/>
        <end position="469"/>
    </location>
</feature>
<keyword evidence="4" id="KW-1185">Reference proteome</keyword>
<feature type="compositionally biased region" description="Low complexity" evidence="1">
    <location>
        <begin position="187"/>
        <end position="209"/>
    </location>
</feature>
<feature type="domain" description="SseB protein N-terminal" evidence="2">
    <location>
        <begin position="777"/>
        <end position="887"/>
    </location>
</feature>
<dbReference type="InterPro" id="IPR009839">
    <property type="entry name" value="SseB_N"/>
</dbReference>
<protein>
    <submittedName>
        <fullName evidence="3">SseB protein N-terminal domain-containing protein</fullName>
    </submittedName>
</protein>
<evidence type="ECO:0000313" key="4">
    <source>
        <dbReference type="Proteomes" id="UP000198215"/>
    </source>
</evidence>
<dbReference type="AlphaFoldDB" id="A0A1C5IXV7"/>
<dbReference type="Pfam" id="PF07179">
    <property type="entry name" value="SseB"/>
    <property type="match status" value="2"/>
</dbReference>
<dbReference type="Proteomes" id="UP000198215">
    <property type="component" value="Chromosome I"/>
</dbReference>
<feature type="compositionally biased region" description="Basic and acidic residues" evidence="1">
    <location>
        <begin position="330"/>
        <end position="341"/>
    </location>
</feature>
<name>A0A1C5IXV7_9ACTN</name>
<proteinExistence type="predicted"/>
<dbReference type="EMBL" id="LT607753">
    <property type="protein sequence ID" value="SCG63148.1"/>
    <property type="molecule type" value="Genomic_DNA"/>
</dbReference>
<feature type="compositionally biased region" description="Low complexity" evidence="1">
    <location>
        <begin position="908"/>
        <end position="917"/>
    </location>
</feature>
<feature type="region of interest" description="Disordered" evidence="1">
    <location>
        <begin position="147"/>
        <end position="725"/>
    </location>
</feature>
<evidence type="ECO:0000313" key="3">
    <source>
        <dbReference type="EMBL" id="SCG63148.1"/>
    </source>
</evidence>